<reference evidence="4 5" key="1">
    <citation type="submission" date="2024-05" db="EMBL/GenBank/DDBJ databases">
        <authorList>
            <person name="Wallberg A."/>
        </authorList>
    </citation>
    <scope>NUCLEOTIDE SEQUENCE [LARGE SCALE GENOMIC DNA]</scope>
</reference>
<keyword evidence="5" id="KW-1185">Reference proteome</keyword>
<dbReference type="EMBL" id="CAXKWB010004563">
    <property type="protein sequence ID" value="CAL4074182.1"/>
    <property type="molecule type" value="Genomic_DNA"/>
</dbReference>
<comment type="caution">
    <text evidence="4">The sequence shown here is derived from an EMBL/GenBank/DDBJ whole genome shotgun (WGS) entry which is preliminary data.</text>
</comment>
<dbReference type="PANTHER" id="PTHR24171">
    <property type="entry name" value="ANKYRIN REPEAT DOMAIN-CONTAINING PROTEIN 39-RELATED"/>
    <property type="match status" value="1"/>
</dbReference>
<sequence>CHTHRSLSSSFKVLDLTVTMSTDMSKRLYDAARKGDFQAVKAALENGADINWGNPNDEGRTPLWIASHEGRELVIKKLLASGADINKANNRGHTPLWVANNWGKGDNEAVVDILKEAGGRE</sequence>
<gene>
    <name evidence="4" type="ORF">MNOR_LOCUS9432</name>
</gene>
<name>A0AAV2Q7R9_MEGNR</name>
<protein>
    <recommendedName>
        <fullName evidence="6">Ankyrin repeat domain-containing protein</fullName>
    </recommendedName>
</protein>
<evidence type="ECO:0000256" key="1">
    <source>
        <dbReference type="ARBA" id="ARBA00022737"/>
    </source>
</evidence>
<organism evidence="4 5">
    <name type="scientific">Meganyctiphanes norvegica</name>
    <name type="common">Northern krill</name>
    <name type="synonym">Thysanopoda norvegica</name>
    <dbReference type="NCBI Taxonomy" id="48144"/>
    <lineage>
        <taxon>Eukaryota</taxon>
        <taxon>Metazoa</taxon>
        <taxon>Ecdysozoa</taxon>
        <taxon>Arthropoda</taxon>
        <taxon>Crustacea</taxon>
        <taxon>Multicrustacea</taxon>
        <taxon>Malacostraca</taxon>
        <taxon>Eumalacostraca</taxon>
        <taxon>Eucarida</taxon>
        <taxon>Euphausiacea</taxon>
        <taxon>Euphausiidae</taxon>
        <taxon>Meganyctiphanes</taxon>
    </lineage>
</organism>
<dbReference type="Gene3D" id="1.25.40.20">
    <property type="entry name" value="Ankyrin repeat-containing domain"/>
    <property type="match status" value="1"/>
</dbReference>
<evidence type="ECO:0000313" key="4">
    <source>
        <dbReference type="EMBL" id="CAL4074182.1"/>
    </source>
</evidence>
<evidence type="ECO:0000313" key="5">
    <source>
        <dbReference type="Proteomes" id="UP001497623"/>
    </source>
</evidence>
<feature type="non-terminal residue" evidence="4">
    <location>
        <position position="1"/>
    </location>
</feature>
<dbReference type="AlphaFoldDB" id="A0AAV2Q7R9"/>
<evidence type="ECO:0000256" key="2">
    <source>
        <dbReference type="ARBA" id="ARBA00023043"/>
    </source>
</evidence>
<dbReference type="SUPFAM" id="SSF48403">
    <property type="entry name" value="Ankyrin repeat"/>
    <property type="match status" value="1"/>
</dbReference>
<dbReference type="InterPro" id="IPR036770">
    <property type="entry name" value="Ankyrin_rpt-contain_sf"/>
</dbReference>
<dbReference type="InterPro" id="IPR002110">
    <property type="entry name" value="Ankyrin_rpt"/>
</dbReference>
<evidence type="ECO:0000256" key="3">
    <source>
        <dbReference type="PROSITE-ProRule" id="PRU00023"/>
    </source>
</evidence>
<accession>A0AAV2Q7R9</accession>
<dbReference type="PROSITE" id="PS50297">
    <property type="entry name" value="ANK_REP_REGION"/>
    <property type="match status" value="1"/>
</dbReference>
<dbReference type="PROSITE" id="PS50088">
    <property type="entry name" value="ANK_REPEAT"/>
    <property type="match status" value="1"/>
</dbReference>
<dbReference type="Proteomes" id="UP001497623">
    <property type="component" value="Unassembled WGS sequence"/>
</dbReference>
<evidence type="ECO:0008006" key="6">
    <source>
        <dbReference type="Google" id="ProtNLM"/>
    </source>
</evidence>
<dbReference type="SMART" id="SM00248">
    <property type="entry name" value="ANK"/>
    <property type="match status" value="2"/>
</dbReference>
<proteinExistence type="predicted"/>
<feature type="repeat" description="ANK" evidence="3">
    <location>
        <begin position="58"/>
        <end position="90"/>
    </location>
</feature>
<keyword evidence="1" id="KW-0677">Repeat</keyword>
<keyword evidence="2 3" id="KW-0040">ANK repeat</keyword>
<dbReference type="Pfam" id="PF12796">
    <property type="entry name" value="Ank_2"/>
    <property type="match status" value="1"/>
</dbReference>